<dbReference type="Gene3D" id="3.90.1150.180">
    <property type="match status" value="1"/>
</dbReference>
<sequence>MSQKGFRMSDSPLNRIPSISQLMELRPLKDLAHKVSSSTVAAGIKSYLEPYQKMAMEVAPTLPYTSLQGLASEISNWILGKKGLGRPEVINATGQVLGRQFPVGPMAEEIIVQAHARRHDYHLASAQADFRQSVEQLLCEMTGAEAAIVFQDREAAMYLITKHLAAYDTYVPRSQMSATFDGLNLPKHFEEVNGIHEIGASNEIDFNELKEGIQGKAARLLWFDRTNFDGPGSTVIPPTTKLLEAFRGAKAECWVDLGIAGLVSDETHETFELTSAKQAVAAGADVALVGGGFLMGGPDCGIVLGKRESIALLRHMAMAAYLQAGDACLVELEACLRIHQSGERVEDRLPLLSLISTSIENLDLRATRLAEQLTISAWIDEITMREVEATPLPGGIKLPSRQVVLKLSEEGKMSVPEHLQNFPAVASLSGSEGEVVLDIRTIFPRQDSEIVGKLLPETHTFEGSESESGEK</sequence>
<comment type="cofactor">
    <cofactor evidence="1">
        <name>pyridoxal 5'-phosphate</name>
        <dbReference type="ChEBI" id="CHEBI:597326"/>
    </cofactor>
</comment>
<dbReference type="GO" id="GO:0004125">
    <property type="term" value="F:L-seryl-tRNA(Sec) selenium transferase activity"/>
    <property type="evidence" value="ECO:0007669"/>
    <property type="project" value="TreeGrafter"/>
</dbReference>
<gene>
    <name evidence="4" type="ORF">C5Y83_12255</name>
</gene>
<organism evidence="4 5">
    <name type="scientific">Blastopirellula marina</name>
    <dbReference type="NCBI Taxonomy" id="124"/>
    <lineage>
        <taxon>Bacteria</taxon>
        <taxon>Pseudomonadati</taxon>
        <taxon>Planctomycetota</taxon>
        <taxon>Planctomycetia</taxon>
        <taxon>Pirellulales</taxon>
        <taxon>Pirellulaceae</taxon>
        <taxon>Blastopirellula</taxon>
    </lineage>
</organism>
<dbReference type="EMBL" id="PUHY01000010">
    <property type="protein sequence ID" value="PQO34299.1"/>
    <property type="molecule type" value="Genomic_DNA"/>
</dbReference>
<evidence type="ECO:0000256" key="1">
    <source>
        <dbReference type="ARBA" id="ARBA00001933"/>
    </source>
</evidence>
<evidence type="ECO:0000256" key="3">
    <source>
        <dbReference type="ARBA" id="ARBA00044507"/>
    </source>
</evidence>
<evidence type="ECO:0000313" key="4">
    <source>
        <dbReference type="EMBL" id="PQO34299.1"/>
    </source>
</evidence>
<accession>A0A2S8FQ43</accession>
<proteinExistence type="inferred from homology"/>
<dbReference type="InterPro" id="IPR015424">
    <property type="entry name" value="PyrdxlP-dep_Trfase"/>
</dbReference>
<comment type="caution">
    <text evidence="4">The sequence shown here is derived from an EMBL/GenBank/DDBJ whole genome shotgun (WGS) entry which is preliminary data.</text>
</comment>
<dbReference type="Proteomes" id="UP000238322">
    <property type="component" value="Unassembled WGS sequence"/>
</dbReference>
<evidence type="ECO:0000313" key="5">
    <source>
        <dbReference type="Proteomes" id="UP000238322"/>
    </source>
</evidence>
<dbReference type="SUPFAM" id="SSF53383">
    <property type="entry name" value="PLP-dependent transferases"/>
    <property type="match status" value="1"/>
</dbReference>
<dbReference type="PANTHER" id="PTHR32328:SF0">
    <property type="entry name" value="L-SERYL-TRNA(SEC) SELENIUM TRANSFERASE"/>
    <property type="match status" value="1"/>
</dbReference>
<protein>
    <recommendedName>
        <fullName evidence="6">L-seryl-tRNA(Sec) selenium transferase</fullName>
    </recommendedName>
</protein>
<reference evidence="4 5" key="1">
    <citation type="submission" date="2018-02" db="EMBL/GenBank/DDBJ databases">
        <title>Comparative genomes isolates from brazilian mangrove.</title>
        <authorList>
            <person name="Araujo J.E."/>
            <person name="Taketani R.G."/>
            <person name="Silva M.C.P."/>
            <person name="Loureco M.V."/>
            <person name="Andreote F.D."/>
        </authorList>
    </citation>
    <scope>NUCLEOTIDE SEQUENCE [LARGE SCALE GENOMIC DNA]</scope>
    <source>
        <strain evidence="4 5">Hex-1 MGV</strain>
    </source>
</reference>
<dbReference type="PANTHER" id="PTHR32328">
    <property type="entry name" value="L-SERYL-TRNA(SEC) SELENIUM TRANSFERASE"/>
    <property type="match status" value="1"/>
</dbReference>
<dbReference type="InterPro" id="IPR018319">
    <property type="entry name" value="SelA-like"/>
</dbReference>
<dbReference type="AlphaFoldDB" id="A0A2S8FQ43"/>
<evidence type="ECO:0008006" key="6">
    <source>
        <dbReference type="Google" id="ProtNLM"/>
    </source>
</evidence>
<evidence type="ECO:0000256" key="2">
    <source>
        <dbReference type="ARBA" id="ARBA00022898"/>
    </source>
</evidence>
<dbReference type="Gene3D" id="3.40.640.10">
    <property type="entry name" value="Type I PLP-dependent aspartate aminotransferase-like (Major domain)"/>
    <property type="match status" value="1"/>
</dbReference>
<name>A0A2S8FQ43_9BACT</name>
<keyword evidence="2" id="KW-0663">Pyridoxal phosphate</keyword>
<comment type="similarity">
    <text evidence="3">Belongs to the SelA family.</text>
</comment>
<dbReference type="Pfam" id="PF03841">
    <property type="entry name" value="SelA"/>
    <property type="match status" value="1"/>
</dbReference>
<dbReference type="RefSeq" id="WP_105330029.1">
    <property type="nucleotide sequence ID" value="NZ_PUHY01000010.1"/>
</dbReference>
<dbReference type="OrthoDB" id="9787096at2"/>
<dbReference type="InterPro" id="IPR015421">
    <property type="entry name" value="PyrdxlP-dep_Trfase_major"/>
</dbReference>